<evidence type="ECO:0000259" key="5">
    <source>
        <dbReference type="PROSITE" id="PS50931"/>
    </source>
</evidence>
<dbReference type="Proteomes" id="UP000317863">
    <property type="component" value="Unassembled WGS sequence"/>
</dbReference>
<name>A0A544QYJ9_9FIRM</name>
<keyword evidence="4" id="KW-0804">Transcription</keyword>
<dbReference type="InterPro" id="IPR000847">
    <property type="entry name" value="LysR_HTH_N"/>
</dbReference>
<dbReference type="PROSITE" id="PS50931">
    <property type="entry name" value="HTH_LYSR"/>
    <property type="match status" value="1"/>
</dbReference>
<sequence>MNSKQLECFICVADRMNFTKAAEELFLSTPTVTHHIKTLEDELGKKLFIRNSKSVKFTEEGKIFYGDAKDILNKFDMAQKKLNKVIKEDASFIKIGCTSYAELENIENILSSMKKKYPRVYPQIFVRDYRELKAMFLDRHIDVMLVTKDMIKDIECMFKKVKNMGVYAVMSPGIELPQNEKLKLEDIKYPIITLNPRLIPFIQKNRFKEKVESYIQNNFNIVCDNDRSSIMLAKVGYGIAILPENTIPAIHQGLIIKEVDDDVEIEYGIAYHQDYKEDYIRFFINYFNII</sequence>
<evidence type="ECO:0000256" key="4">
    <source>
        <dbReference type="ARBA" id="ARBA00023163"/>
    </source>
</evidence>
<dbReference type="RefSeq" id="WP_142534915.1">
    <property type="nucleotide sequence ID" value="NZ_SGJB01000001.1"/>
</dbReference>
<comment type="similarity">
    <text evidence="1">Belongs to the LysR transcriptional regulatory family.</text>
</comment>
<dbReference type="SUPFAM" id="SSF53850">
    <property type="entry name" value="Periplasmic binding protein-like II"/>
    <property type="match status" value="1"/>
</dbReference>
<dbReference type="PANTHER" id="PTHR30126:SF64">
    <property type="entry name" value="HTH-TYPE TRANSCRIPTIONAL REGULATOR CITR"/>
    <property type="match status" value="1"/>
</dbReference>
<dbReference type="Pfam" id="PF00126">
    <property type="entry name" value="HTH_1"/>
    <property type="match status" value="1"/>
</dbReference>
<dbReference type="CDD" id="cd05466">
    <property type="entry name" value="PBP2_LTTR_substrate"/>
    <property type="match status" value="1"/>
</dbReference>
<gene>
    <name evidence="6" type="ORF">EXD82_00260</name>
</gene>
<dbReference type="AlphaFoldDB" id="A0A544QYJ9"/>
<dbReference type="InterPro" id="IPR036390">
    <property type="entry name" value="WH_DNA-bd_sf"/>
</dbReference>
<evidence type="ECO:0000256" key="1">
    <source>
        <dbReference type="ARBA" id="ARBA00009437"/>
    </source>
</evidence>
<keyword evidence="3" id="KW-0238">DNA-binding</keyword>
<protein>
    <submittedName>
        <fullName evidence="6">LysR family transcriptional regulator</fullName>
    </submittedName>
</protein>
<dbReference type="PANTHER" id="PTHR30126">
    <property type="entry name" value="HTH-TYPE TRANSCRIPTIONAL REGULATOR"/>
    <property type="match status" value="1"/>
</dbReference>
<keyword evidence="2" id="KW-0805">Transcription regulation</keyword>
<dbReference type="OrthoDB" id="9785745at2"/>
<dbReference type="GO" id="GO:0000976">
    <property type="term" value="F:transcription cis-regulatory region binding"/>
    <property type="evidence" value="ECO:0007669"/>
    <property type="project" value="TreeGrafter"/>
</dbReference>
<dbReference type="FunFam" id="1.10.10.10:FF:000001">
    <property type="entry name" value="LysR family transcriptional regulator"/>
    <property type="match status" value="1"/>
</dbReference>
<organism evidence="6 7">
    <name type="scientific">Peptacetobacter hominis</name>
    <dbReference type="NCBI Taxonomy" id="2743610"/>
    <lineage>
        <taxon>Bacteria</taxon>
        <taxon>Bacillati</taxon>
        <taxon>Bacillota</taxon>
        <taxon>Clostridia</taxon>
        <taxon>Peptostreptococcales</taxon>
        <taxon>Peptostreptococcaceae</taxon>
        <taxon>Peptacetobacter</taxon>
    </lineage>
</organism>
<reference evidence="6 7" key="1">
    <citation type="submission" date="2019-02" db="EMBL/GenBank/DDBJ databases">
        <title>Peptostreptococcaceae bacterium ZHW00191 nov., a new bacterium isolated from the human gut.</title>
        <authorList>
            <person name="Zhou H.-W."/>
            <person name="Chen X.-J."/>
        </authorList>
    </citation>
    <scope>NUCLEOTIDE SEQUENCE [LARGE SCALE GENOMIC DNA]</scope>
    <source>
        <strain evidence="6 7">ZHW00191</strain>
    </source>
</reference>
<dbReference type="PRINTS" id="PR00039">
    <property type="entry name" value="HTHLYSR"/>
</dbReference>
<dbReference type="InterPro" id="IPR036388">
    <property type="entry name" value="WH-like_DNA-bd_sf"/>
</dbReference>
<dbReference type="GO" id="GO:0003700">
    <property type="term" value="F:DNA-binding transcription factor activity"/>
    <property type="evidence" value="ECO:0007669"/>
    <property type="project" value="InterPro"/>
</dbReference>
<proteinExistence type="inferred from homology"/>
<dbReference type="Gene3D" id="1.10.10.10">
    <property type="entry name" value="Winged helix-like DNA-binding domain superfamily/Winged helix DNA-binding domain"/>
    <property type="match status" value="1"/>
</dbReference>
<dbReference type="InterPro" id="IPR005119">
    <property type="entry name" value="LysR_subst-bd"/>
</dbReference>
<comment type="caution">
    <text evidence="6">The sequence shown here is derived from an EMBL/GenBank/DDBJ whole genome shotgun (WGS) entry which is preliminary data.</text>
</comment>
<dbReference type="EMBL" id="SGJB01000001">
    <property type="protein sequence ID" value="TQQ85685.1"/>
    <property type="molecule type" value="Genomic_DNA"/>
</dbReference>
<feature type="domain" description="HTH lysR-type" evidence="5">
    <location>
        <begin position="1"/>
        <end position="58"/>
    </location>
</feature>
<evidence type="ECO:0000313" key="7">
    <source>
        <dbReference type="Proteomes" id="UP000317863"/>
    </source>
</evidence>
<dbReference type="Pfam" id="PF03466">
    <property type="entry name" value="LysR_substrate"/>
    <property type="match status" value="1"/>
</dbReference>
<dbReference type="Gene3D" id="3.40.190.290">
    <property type="match status" value="1"/>
</dbReference>
<accession>A0A544QYJ9</accession>
<evidence type="ECO:0000256" key="2">
    <source>
        <dbReference type="ARBA" id="ARBA00023015"/>
    </source>
</evidence>
<evidence type="ECO:0000313" key="6">
    <source>
        <dbReference type="EMBL" id="TQQ85685.1"/>
    </source>
</evidence>
<keyword evidence="7" id="KW-1185">Reference proteome</keyword>
<evidence type="ECO:0000256" key="3">
    <source>
        <dbReference type="ARBA" id="ARBA00023125"/>
    </source>
</evidence>
<dbReference type="SUPFAM" id="SSF46785">
    <property type="entry name" value="Winged helix' DNA-binding domain"/>
    <property type="match status" value="1"/>
</dbReference>